<evidence type="ECO:0000256" key="1">
    <source>
        <dbReference type="SAM" id="MobiDB-lite"/>
    </source>
</evidence>
<dbReference type="PANTHER" id="PTHR31097">
    <property type="entry name" value="SI:DKEY-276J7.1"/>
    <property type="match status" value="1"/>
</dbReference>
<sequence>MYCTFIFLGFNVHEHGIASTNGIEGPASQIPGLSHCADAAPEEARPGRRVGIFETDSDYVKLAKQGGQKGLLWHEDSKTNAKPKAPFGFPTNGDAPQKTSKAKRSNSDGLTSGESKESSTKGAMQKIEAPFGGDSKSTWEREDDSFSGKEKASPVDEATDQMQKLSFTALNYGEANRFKRRSYDKKMPPVCMSKLLSFGYVEEDKKSPNDDDASSKASSSHSSIPSHMTFTVATSKPFVDMIVLGGG</sequence>
<dbReference type="AlphaFoldDB" id="A0A3B3RE89"/>
<proteinExistence type="predicted"/>
<feature type="region of interest" description="Disordered" evidence="1">
    <location>
        <begin position="203"/>
        <end position="226"/>
    </location>
</feature>
<keyword evidence="3" id="KW-1185">Reference proteome</keyword>
<feature type="region of interest" description="Disordered" evidence="1">
    <location>
        <begin position="70"/>
        <end position="159"/>
    </location>
</feature>
<name>A0A3B3RE89_9TELE</name>
<organism evidence="2 3">
    <name type="scientific">Paramormyrops kingsleyae</name>
    <dbReference type="NCBI Taxonomy" id="1676925"/>
    <lineage>
        <taxon>Eukaryota</taxon>
        <taxon>Metazoa</taxon>
        <taxon>Chordata</taxon>
        <taxon>Craniata</taxon>
        <taxon>Vertebrata</taxon>
        <taxon>Euteleostomi</taxon>
        <taxon>Actinopterygii</taxon>
        <taxon>Neopterygii</taxon>
        <taxon>Teleostei</taxon>
        <taxon>Osteoglossocephala</taxon>
        <taxon>Osteoglossomorpha</taxon>
        <taxon>Osteoglossiformes</taxon>
        <taxon>Mormyridae</taxon>
        <taxon>Paramormyrops</taxon>
    </lineage>
</organism>
<dbReference type="PANTHER" id="PTHR31097:SF3">
    <property type="entry name" value="SI:DKEY-276J7.1"/>
    <property type="match status" value="1"/>
</dbReference>
<evidence type="ECO:0000313" key="2">
    <source>
        <dbReference type="Ensembl" id="ENSPKIP00000016937.1"/>
    </source>
</evidence>
<dbReference type="GeneTree" id="ENSGT00390000014376"/>
<reference evidence="2" key="2">
    <citation type="submission" date="2025-09" db="UniProtKB">
        <authorList>
            <consortium name="Ensembl"/>
        </authorList>
    </citation>
    <scope>IDENTIFICATION</scope>
</reference>
<dbReference type="Ensembl" id="ENSPKIT00000041440.1">
    <property type="protein sequence ID" value="ENSPKIP00000016937.1"/>
    <property type="gene ID" value="ENSPKIG00000003045.1"/>
</dbReference>
<feature type="compositionally biased region" description="Basic and acidic residues" evidence="1">
    <location>
        <begin position="137"/>
        <end position="154"/>
    </location>
</feature>
<reference evidence="2" key="1">
    <citation type="submission" date="2025-08" db="UniProtKB">
        <authorList>
            <consortium name="Ensembl"/>
        </authorList>
    </citation>
    <scope>IDENTIFICATION</scope>
</reference>
<dbReference type="InterPro" id="IPR040247">
    <property type="entry name" value="DUF5524"/>
</dbReference>
<accession>A0A3B3RE89</accession>
<evidence type="ECO:0000313" key="3">
    <source>
        <dbReference type="Proteomes" id="UP000261540"/>
    </source>
</evidence>
<feature type="compositionally biased region" description="Low complexity" evidence="1">
    <location>
        <begin position="215"/>
        <end position="226"/>
    </location>
</feature>
<dbReference type="STRING" id="1676925.ENSPKIP00000016937"/>
<dbReference type="Proteomes" id="UP000261540">
    <property type="component" value="Unplaced"/>
</dbReference>
<protein>
    <submittedName>
        <fullName evidence="2">Uncharacterized protein</fullName>
    </submittedName>
</protein>
<dbReference type="Pfam" id="PF17662">
    <property type="entry name" value="DUF5524"/>
    <property type="match status" value="1"/>
</dbReference>